<evidence type="ECO:0000256" key="1">
    <source>
        <dbReference type="ARBA" id="ARBA00022490"/>
    </source>
</evidence>
<dbReference type="PANTHER" id="PTHR21367">
    <property type="entry name" value="ARGININE-TRNA-PROTEIN TRANSFERASE 1"/>
    <property type="match status" value="1"/>
</dbReference>
<dbReference type="Pfam" id="PF04377">
    <property type="entry name" value="ATE_C"/>
    <property type="match status" value="1"/>
</dbReference>
<comment type="catalytic activity">
    <reaction evidence="4">
        <text>N-terminal L-aspartyl-[protein] + L-leucyl-tRNA(Leu) = N-terminal L-leucyl-L-aspartyl-[protein] + tRNA(Leu) + H(+)</text>
        <dbReference type="Rhea" id="RHEA:50420"/>
        <dbReference type="Rhea" id="RHEA-COMP:9613"/>
        <dbReference type="Rhea" id="RHEA-COMP:9622"/>
        <dbReference type="Rhea" id="RHEA-COMP:12669"/>
        <dbReference type="Rhea" id="RHEA-COMP:12674"/>
        <dbReference type="ChEBI" id="CHEBI:15378"/>
        <dbReference type="ChEBI" id="CHEBI:64720"/>
        <dbReference type="ChEBI" id="CHEBI:78442"/>
        <dbReference type="ChEBI" id="CHEBI:78494"/>
        <dbReference type="ChEBI" id="CHEBI:133042"/>
        <dbReference type="EC" id="2.3.2.29"/>
    </reaction>
</comment>
<reference evidence="8" key="1">
    <citation type="submission" date="2017-05" db="EMBL/GenBank/DDBJ databases">
        <authorList>
            <person name="Sung H."/>
        </authorList>
    </citation>
    <scope>NUCLEOTIDE SEQUENCE [LARGE SCALE GENOMIC DNA]</scope>
    <source>
        <strain evidence="8">AMac2203</strain>
    </source>
</reference>
<evidence type="ECO:0000256" key="2">
    <source>
        <dbReference type="ARBA" id="ARBA00022679"/>
    </source>
</evidence>
<comment type="function">
    <text evidence="4">Functions in the N-end rule pathway of protein degradation where it conjugates Leu from its aminoacyl-tRNA to the N-termini of proteins containing an N-terminal aspartate or glutamate.</text>
</comment>
<feature type="domain" description="N-end rule aminoacyl transferase C-terminal" evidence="6">
    <location>
        <begin position="105"/>
        <end position="224"/>
    </location>
</feature>
<evidence type="ECO:0000256" key="4">
    <source>
        <dbReference type="HAMAP-Rule" id="MF_00689"/>
    </source>
</evidence>
<dbReference type="PANTHER" id="PTHR21367:SF1">
    <property type="entry name" value="ARGINYL-TRNA--PROTEIN TRANSFERASE 1"/>
    <property type="match status" value="1"/>
</dbReference>
<name>A0A1Y0CWE2_9GAMM</name>
<feature type="domain" description="N-end aminoacyl transferase N-terminal" evidence="5">
    <location>
        <begin position="14"/>
        <end position="84"/>
    </location>
</feature>
<keyword evidence="8" id="KW-1185">Reference proteome</keyword>
<dbReference type="HAMAP" id="MF_00689">
    <property type="entry name" value="Bpt"/>
    <property type="match status" value="1"/>
</dbReference>
<evidence type="ECO:0000313" key="8">
    <source>
        <dbReference type="Proteomes" id="UP000243793"/>
    </source>
</evidence>
<dbReference type="NCBIfam" id="NF002341">
    <property type="entry name" value="PRK01305.1-1"/>
    <property type="match status" value="1"/>
</dbReference>
<dbReference type="GO" id="GO:0004057">
    <property type="term" value="F:arginyl-tRNA--protein transferase activity"/>
    <property type="evidence" value="ECO:0007669"/>
    <property type="project" value="InterPro"/>
</dbReference>
<keyword evidence="3 4" id="KW-0012">Acyltransferase</keyword>
<organism evidence="7 8">
    <name type="scientific">Oceanisphaera avium</name>
    <dbReference type="NCBI Taxonomy" id="1903694"/>
    <lineage>
        <taxon>Bacteria</taxon>
        <taxon>Pseudomonadati</taxon>
        <taxon>Pseudomonadota</taxon>
        <taxon>Gammaproteobacteria</taxon>
        <taxon>Aeromonadales</taxon>
        <taxon>Aeromonadaceae</taxon>
        <taxon>Oceanisphaera</taxon>
    </lineage>
</organism>
<dbReference type="EC" id="2.3.2.29" evidence="4"/>
<dbReference type="Proteomes" id="UP000243793">
    <property type="component" value="Chromosome"/>
</dbReference>
<protein>
    <recommendedName>
        <fullName evidence="4">Aspartate/glutamate leucyltransferase</fullName>
        <ecNumber evidence="4">2.3.2.29</ecNumber>
    </recommendedName>
</protein>
<dbReference type="EMBL" id="CP021376">
    <property type="protein sequence ID" value="ART79622.1"/>
    <property type="molecule type" value="Genomic_DNA"/>
</dbReference>
<gene>
    <name evidence="4" type="primary">bpt</name>
    <name evidence="7" type="ORF">CBP12_05210</name>
</gene>
<dbReference type="InterPro" id="IPR016181">
    <property type="entry name" value="Acyl_CoA_acyltransferase"/>
</dbReference>
<evidence type="ECO:0000313" key="7">
    <source>
        <dbReference type="EMBL" id="ART79622.1"/>
    </source>
</evidence>
<keyword evidence="2 4" id="KW-0808">Transferase</keyword>
<dbReference type="InterPro" id="IPR007471">
    <property type="entry name" value="N-end_Aminoacyl_Trfase_N"/>
</dbReference>
<dbReference type="RefSeq" id="WP_086963495.1">
    <property type="nucleotide sequence ID" value="NZ_CP021376.1"/>
</dbReference>
<dbReference type="GO" id="GO:0071596">
    <property type="term" value="P:ubiquitin-dependent protein catabolic process via the N-end rule pathway"/>
    <property type="evidence" value="ECO:0007669"/>
    <property type="project" value="InterPro"/>
</dbReference>
<accession>A0A1Y0CWE2</accession>
<dbReference type="Pfam" id="PF04376">
    <property type="entry name" value="ATE_N"/>
    <property type="match status" value="1"/>
</dbReference>
<comment type="subcellular location">
    <subcellularLocation>
        <location evidence="4">Cytoplasm</location>
    </subcellularLocation>
</comment>
<proteinExistence type="inferred from homology"/>
<dbReference type="OrthoDB" id="9782022at2"/>
<dbReference type="GO" id="GO:0005737">
    <property type="term" value="C:cytoplasm"/>
    <property type="evidence" value="ECO:0007669"/>
    <property type="project" value="UniProtKB-SubCell"/>
</dbReference>
<dbReference type="NCBIfam" id="NF002345">
    <property type="entry name" value="PRK01305.2-2"/>
    <property type="match status" value="1"/>
</dbReference>
<dbReference type="AlphaFoldDB" id="A0A1Y0CWE2"/>
<dbReference type="NCBIfam" id="NF002342">
    <property type="entry name" value="PRK01305.1-3"/>
    <property type="match status" value="1"/>
</dbReference>
<comment type="similarity">
    <text evidence="4">Belongs to the R-transferase family. Bpt subfamily.</text>
</comment>
<dbReference type="PIRSF" id="PIRSF037208">
    <property type="entry name" value="ATE_pro_prd"/>
    <property type="match status" value="1"/>
</dbReference>
<comment type="catalytic activity">
    <reaction evidence="4">
        <text>N-terminal L-glutamyl-[protein] + L-leucyl-tRNA(Leu) = N-terminal L-leucyl-L-glutamyl-[protein] + tRNA(Leu) + H(+)</text>
        <dbReference type="Rhea" id="RHEA:50412"/>
        <dbReference type="Rhea" id="RHEA-COMP:9613"/>
        <dbReference type="Rhea" id="RHEA-COMP:9622"/>
        <dbReference type="Rhea" id="RHEA-COMP:12664"/>
        <dbReference type="Rhea" id="RHEA-COMP:12668"/>
        <dbReference type="ChEBI" id="CHEBI:15378"/>
        <dbReference type="ChEBI" id="CHEBI:64721"/>
        <dbReference type="ChEBI" id="CHEBI:78442"/>
        <dbReference type="ChEBI" id="CHEBI:78494"/>
        <dbReference type="ChEBI" id="CHEBI:133041"/>
        <dbReference type="EC" id="2.3.2.29"/>
    </reaction>
</comment>
<dbReference type="InterPro" id="IPR007472">
    <property type="entry name" value="N-end_Aminoacyl_Trfase_C"/>
</dbReference>
<evidence type="ECO:0000256" key="3">
    <source>
        <dbReference type="ARBA" id="ARBA00023315"/>
    </source>
</evidence>
<evidence type="ECO:0000259" key="6">
    <source>
        <dbReference type="Pfam" id="PF04377"/>
    </source>
</evidence>
<dbReference type="NCBIfam" id="NF002346">
    <property type="entry name" value="PRK01305.2-3"/>
    <property type="match status" value="1"/>
</dbReference>
<dbReference type="GO" id="GO:0008914">
    <property type="term" value="F:leucyl-tRNA--protein transferase activity"/>
    <property type="evidence" value="ECO:0007669"/>
    <property type="project" value="UniProtKB-UniRule"/>
</dbReference>
<dbReference type="KEGG" id="ocm:CBP12_05210"/>
<dbReference type="SUPFAM" id="SSF55729">
    <property type="entry name" value="Acyl-CoA N-acyltransferases (Nat)"/>
    <property type="match status" value="1"/>
</dbReference>
<sequence length="234" mass="27082">MKALNLKVGVTPAHNCSYLPHQQEQLLVVLDKEQLTCVGYEQLLSAGFRRSGNDLYRPHCQHCQACESLRIPVANFKPSRSQKRIQRLNRDVEIKISQSDKPGYFSLYQTYIGERHRDGTMFPPSRRQYECFLLSEWHAASFIEFWLAEQLIGVAVTDRLSHAMSALYTFFEPSLAHRSLGTFAILSQLALAKQAQLSWLYLGYQVDECAKMNYKQHFKPHQRLRAGTWLDIKD</sequence>
<evidence type="ECO:0000259" key="5">
    <source>
        <dbReference type="Pfam" id="PF04376"/>
    </source>
</evidence>
<keyword evidence="1 4" id="KW-0963">Cytoplasm</keyword>
<dbReference type="InterPro" id="IPR017138">
    <property type="entry name" value="Asp_Glu_LeuTrfase"/>
</dbReference>
<dbReference type="InterPro" id="IPR030700">
    <property type="entry name" value="N-end_Aminoacyl_Trfase"/>
</dbReference>